<evidence type="ECO:0000256" key="1">
    <source>
        <dbReference type="ARBA" id="ARBA00022485"/>
    </source>
</evidence>
<dbReference type="InterPro" id="IPR036136">
    <property type="entry name" value="Nit/Sulf_reduc_fer-like_dom_sf"/>
</dbReference>
<dbReference type="InterPro" id="IPR006066">
    <property type="entry name" value="NO2/SO3_Rdtase_FeS/sirohaem_BS"/>
</dbReference>
<dbReference type="Gene3D" id="3.90.480.20">
    <property type="match status" value="1"/>
</dbReference>
<feature type="domain" description="Nitrite/Sulfite reductase ferredoxin-like" evidence="8">
    <location>
        <begin position="73"/>
        <end position="138"/>
    </location>
</feature>
<keyword evidence="2" id="KW-0349">Heme</keyword>
<dbReference type="InterPro" id="IPR045854">
    <property type="entry name" value="NO2/SO3_Rdtase_4Fe4S_sf"/>
</dbReference>
<keyword evidence="1" id="KW-0004">4Fe-4S</keyword>
<dbReference type="InterPro" id="IPR005117">
    <property type="entry name" value="NiRdtase/SiRdtase_haem-b_fer"/>
</dbReference>
<dbReference type="GO" id="GO:0051539">
    <property type="term" value="F:4 iron, 4 sulfur cluster binding"/>
    <property type="evidence" value="ECO:0007669"/>
    <property type="project" value="UniProtKB-KW"/>
</dbReference>
<dbReference type="EMBL" id="QQTP01000004">
    <property type="protein sequence ID" value="RDJ26239.1"/>
    <property type="molecule type" value="Genomic_DNA"/>
</dbReference>
<dbReference type="GO" id="GO:0043818">
    <property type="term" value="F:precorrin-3B synthase activity"/>
    <property type="evidence" value="ECO:0007669"/>
    <property type="project" value="UniProtKB-EC"/>
</dbReference>
<keyword evidence="10" id="KW-1185">Reference proteome</keyword>
<dbReference type="OrthoDB" id="7459360at2"/>
<evidence type="ECO:0000256" key="2">
    <source>
        <dbReference type="ARBA" id="ARBA00022617"/>
    </source>
</evidence>
<dbReference type="EC" id="1.14.13.83" evidence="9"/>
<dbReference type="PANTHER" id="PTHR32439">
    <property type="entry name" value="FERREDOXIN--NITRITE REDUCTASE, CHLOROPLASTIC"/>
    <property type="match status" value="1"/>
</dbReference>
<dbReference type="SUPFAM" id="SSF55124">
    <property type="entry name" value="Nitrite/Sulfite reductase N-terminal domain-like"/>
    <property type="match status" value="2"/>
</dbReference>
<evidence type="ECO:0000256" key="3">
    <source>
        <dbReference type="ARBA" id="ARBA00022723"/>
    </source>
</evidence>
<keyword evidence="4 9" id="KW-0560">Oxidoreductase</keyword>
<reference evidence="10" key="1">
    <citation type="submission" date="2018-07" db="EMBL/GenBank/DDBJ databases">
        <authorList>
            <person name="Safronova V.I."/>
            <person name="Chirak E.R."/>
            <person name="Sazanova A.L."/>
        </authorList>
    </citation>
    <scope>NUCLEOTIDE SEQUENCE [LARGE SCALE GENOMIC DNA]</scope>
    <source>
        <strain evidence="10">RCAM04685</strain>
    </source>
</reference>
<evidence type="ECO:0000256" key="7">
    <source>
        <dbReference type="SAM" id="MobiDB-lite"/>
    </source>
</evidence>
<dbReference type="Gene3D" id="3.90.480.10">
    <property type="entry name" value="Sulfite Reductase Hemoprotein,Domain 2"/>
    <property type="match status" value="1"/>
</dbReference>
<dbReference type="InterPro" id="IPR012798">
    <property type="entry name" value="Cbl_synth_CobG-like"/>
</dbReference>
<dbReference type="InterPro" id="IPR051329">
    <property type="entry name" value="NIR_SIR_4Fe-4S"/>
</dbReference>
<dbReference type="GO" id="GO:0046872">
    <property type="term" value="F:metal ion binding"/>
    <property type="evidence" value="ECO:0007669"/>
    <property type="project" value="UniProtKB-KW"/>
</dbReference>
<accession>A0A370L7V8</accession>
<proteinExistence type="predicted"/>
<comment type="caution">
    <text evidence="9">The sequence shown here is derived from an EMBL/GenBank/DDBJ whole genome shotgun (WGS) entry which is preliminary data.</text>
</comment>
<evidence type="ECO:0000256" key="6">
    <source>
        <dbReference type="ARBA" id="ARBA00023014"/>
    </source>
</evidence>
<feature type="compositionally biased region" description="Basic and acidic residues" evidence="7">
    <location>
        <begin position="15"/>
        <end position="24"/>
    </location>
</feature>
<dbReference type="Proteomes" id="UP000255207">
    <property type="component" value="Unassembled WGS sequence"/>
</dbReference>
<dbReference type="Pfam" id="PF03460">
    <property type="entry name" value="NIR_SIR_ferr"/>
    <property type="match status" value="2"/>
</dbReference>
<name>A0A370L7V8_9HYPH</name>
<keyword evidence="6" id="KW-0411">Iron-sulfur</keyword>
<protein>
    <submittedName>
        <fullName evidence="9">Precorrin-3B synthase</fullName>
        <ecNumber evidence="9">1.14.13.83</ecNumber>
    </submittedName>
</protein>
<dbReference type="Gene3D" id="3.30.413.10">
    <property type="entry name" value="Sulfite Reductase Hemoprotein, domain 1"/>
    <property type="match status" value="2"/>
</dbReference>
<dbReference type="PROSITE" id="PS00365">
    <property type="entry name" value="NIR_SIR"/>
    <property type="match status" value="1"/>
</dbReference>
<keyword evidence="5" id="KW-0408">Iron</keyword>
<dbReference type="SUPFAM" id="SSF56014">
    <property type="entry name" value="Nitrite and sulphite reductase 4Fe-4S domain-like"/>
    <property type="match status" value="1"/>
</dbReference>
<keyword evidence="3" id="KW-0479">Metal-binding</keyword>
<evidence type="ECO:0000256" key="4">
    <source>
        <dbReference type="ARBA" id="ARBA00023002"/>
    </source>
</evidence>
<evidence type="ECO:0000313" key="10">
    <source>
        <dbReference type="Proteomes" id="UP000255207"/>
    </source>
</evidence>
<dbReference type="AlphaFoldDB" id="A0A370L7V8"/>
<evidence type="ECO:0000256" key="5">
    <source>
        <dbReference type="ARBA" id="ARBA00023004"/>
    </source>
</evidence>
<dbReference type="GO" id="GO:0020037">
    <property type="term" value="F:heme binding"/>
    <property type="evidence" value="ECO:0007669"/>
    <property type="project" value="InterPro"/>
</dbReference>
<evidence type="ECO:0000259" key="8">
    <source>
        <dbReference type="Pfam" id="PF03460"/>
    </source>
</evidence>
<feature type="domain" description="Nitrite/Sulfite reductase ferredoxin-like" evidence="8">
    <location>
        <begin position="300"/>
        <end position="362"/>
    </location>
</feature>
<organism evidence="9 10">
    <name type="scientific">Bosea caraganae</name>
    <dbReference type="NCBI Taxonomy" id="2763117"/>
    <lineage>
        <taxon>Bacteria</taxon>
        <taxon>Pseudomonadati</taxon>
        <taxon>Pseudomonadota</taxon>
        <taxon>Alphaproteobacteria</taxon>
        <taxon>Hyphomicrobiales</taxon>
        <taxon>Boseaceae</taxon>
        <taxon>Bosea</taxon>
    </lineage>
</organism>
<dbReference type="PANTHER" id="PTHR32439:SF9">
    <property type="entry name" value="BLR3264 PROTEIN"/>
    <property type="match status" value="1"/>
</dbReference>
<gene>
    <name evidence="9" type="primary">cobG</name>
    <name evidence="9" type="ORF">DWE98_10450</name>
</gene>
<dbReference type="NCBIfam" id="TIGR02435">
    <property type="entry name" value="CobG"/>
    <property type="match status" value="1"/>
</dbReference>
<dbReference type="RefSeq" id="WP_114829181.1">
    <property type="nucleotide sequence ID" value="NZ_QQTO01000022.1"/>
</dbReference>
<feature type="region of interest" description="Disordered" evidence="7">
    <location>
        <begin position="1"/>
        <end position="70"/>
    </location>
</feature>
<sequence length="484" mass="50037">MSPLPKNLTDSSSPHPEEACRAVSKDAPAGSGASWSILRDAADAAPQDEGSGASEPDSREALRRGWCPSTLRPMETGDGWLVRLHPPGNALTPGQLRRVAELAEMHGNGLIEISARANLQLRGVSAQTHPALVEALLAEHLVDETEHDGPQKLVLTSPLAGHDPSELIDAAALAREIGQHARMVAGLPAKAGVIVDGGGLSLDDFAADLRVVAAEEGKIAIGLPDDTWLGPVTPSDAADAVIGLLHGLAAGRRAEPSAIRRLRDLPPAGLAKLIEASGLPMASAPQRCPAPARAGLFALRDGRFAAIIGLPFGRSDAGTLAEIADIAGRNGSNEIRCSPWRGLAFLGLDQKRAEAVLAAADALGLITQDMDPRLSVQACAGAPACSRGETPASGDAAVLAEAAAPLLASGLTLHVSGCVKSCAHPAAADLTLVGHDGRYDLVFNGTTRDTPTQRLDLSQIVQRLQPGQDFHTRLITGRASGPKV</sequence>
<evidence type="ECO:0000313" key="9">
    <source>
        <dbReference type="EMBL" id="RDJ26239.1"/>
    </source>
</evidence>